<reference evidence="3" key="2">
    <citation type="submission" date="2015-01" db="EMBL/GenBank/DDBJ databases">
        <title>Evolutionary Origins and Diversification of the Mycorrhizal Mutualists.</title>
        <authorList>
            <consortium name="DOE Joint Genome Institute"/>
            <consortium name="Mycorrhizal Genomics Consortium"/>
            <person name="Kohler A."/>
            <person name="Kuo A."/>
            <person name="Nagy L.G."/>
            <person name="Floudas D."/>
            <person name="Copeland A."/>
            <person name="Barry K.W."/>
            <person name="Cichocki N."/>
            <person name="Veneault-Fourrey C."/>
            <person name="LaButti K."/>
            <person name="Lindquist E.A."/>
            <person name="Lipzen A."/>
            <person name="Lundell T."/>
            <person name="Morin E."/>
            <person name="Murat C."/>
            <person name="Riley R."/>
            <person name="Ohm R."/>
            <person name="Sun H."/>
            <person name="Tunlid A."/>
            <person name="Henrissat B."/>
            <person name="Grigoriev I.V."/>
            <person name="Hibbett D.S."/>
            <person name="Martin F."/>
        </authorList>
    </citation>
    <scope>NUCLEOTIDE SEQUENCE [LARGE SCALE GENOMIC DNA]</scope>
    <source>
        <strain evidence="3">Ve08.2h10</strain>
    </source>
</reference>
<organism evidence="2 3">
    <name type="scientific">Paxillus rubicundulus Ve08.2h10</name>
    <dbReference type="NCBI Taxonomy" id="930991"/>
    <lineage>
        <taxon>Eukaryota</taxon>
        <taxon>Fungi</taxon>
        <taxon>Dikarya</taxon>
        <taxon>Basidiomycota</taxon>
        <taxon>Agaricomycotina</taxon>
        <taxon>Agaricomycetes</taxon>
        <taxon>Agaricomycetidae</taxon>
        <taxon>Boletales</taxon>
        <taxon>Paxilineae</taxon>
        <taxon>Paxillaceae</taxon>
        <taxon>Paxillus</taxon>
    </lineage>
</organism>
<dbReference type="EMBL" id="KN825112">
    <property type="protein sequence ID" value="KIK94384.1"/>
    <property type="molecule type" value="Genomic_DNA"/>
</dbReference>
<reference evidence="2 3" key="1">
    <citation type="submission" date="2014-04" db="EMBL/GenBank/DDBJ databases">
        <authorList>
            <consortium name="DOE Joint Genome Institute"/>
            <person name="Kuo A."/>
            <person name="Kohler A."/>
            <person name="Jargeat P."/>
            <person name="Nagy L.G."/>
            <person name="Floudas D."/>
            <person name="Copeland A."/>
            <person name="Barry K.W."/>
            <person name="Cichocki N."/>
            <person name="Veneault-Fourrey C."/>
            <person name="LaButti K."/>
            <person name="Lindquist E.A."/>
            <person name="Lipzen A."/>
            <person name="Lundell T."/>
            <person name="Morin E."/>
            <person name="Murat C."/>
            <person name="Sun H."/>
            <person name="Tunlid A."/>
            <person name="Henrissat B."/>
            <person name="Grigoriev I.V."/>
            <person name="Hibbett D.S."/>
            <person name="Martin F."/>
            <person name="Nordberg H.P."/>
            <person name="Cantor M.N."/>
            <person name="Hua S.X."/>
        </authorList>
    </citation>
    <scope>NUCLEOTIDE SEQUENCE [LARGE SCALE GENOMIC DNA]</scope>
    <source>
        <strain evidence="2 3">Ve08.2h10</strain>
    </source>
</reference>
<evidence type="ECO:0000259" key="1">
    <source>
        <dbReference type="Pfam" id="PF13086"/>
    </source>
</evidence>
<protein>
    <recommendedName>
        <fullName evidence="1">DNA2/NAM7 helicase helicase domain-containing protein</fullName>
    </recommendedName>
</protein>
<name>A0A0D0E1V7_9AGAM</name>
<feature type="non-terminal residue" evidence="2">
    <location>
        <position position="519"/>
    </location>
</feature>
<dbReference type="Gene3D" id="3.40.50.300">
    <property type="entry name" value="P-loop containing nucleotide triphosphate hydrolases"/>
    <property type="match status" value="1"/>
</dbReference>
<dbReference type="InParanoid" id="A0A0D0E1V7"/>
<dbReference type="GO" id="GO:0043139">
    <property type="term" value="F:5'-3' DNA helicase activity"/>
    <property type="evidence" value="ECO:0007669"/>
    <property type="project" value="TreeGrafter"/>
</dbReference>
<dbReference type="Pfam" id="PF13086">
    <property type="entry name" value="AAA_11"/>
    <property type="match status" value="1"/>
</dbReference>
<dbReference type="InterPro" id="IPR050534">
    <property type="entry name" value="Coronavir_polyprotein_1ab"/>
</dbReference>
<dbReference type="CDD" id="cd17934">
    <property type="entry name" value="DEXXQc_Upf1-like"/>
    <property type="match status" value="1"/>
</dbReference>
<dbReference type="STRING" id="930991.A0A0D0E1V7"/>
<dbReference type="PANTHER" id="PTHR43788:SF8">
    <property type="entry name" value="DNA-BINDING PROTEIN SMUBP-2"/>
    <property type="match status" value="1"/>
</dbReference>
<accession>A0A0D0E1V7</accession>
<dbReference type="InterPro" id="IPR027417">
    <property type="entry name" value="P-loop_NTPase"/>
</dbReference>
<feature type="domain" description="DNA2/NAM7 helicase helicase" evidence="1">
    <location>
        <begin position="375"/>
        <end position="445"/>
    </location>
</feature>
<dbReference type="InterPro" id="IPR041677">
    <property type="entry name" value="DNA2/NAM7_AAA_11"/>
</dbReference>
<dbReference type="SUPFAM" id="SSF52540">
    <property type="entry name" value="P-loop containing nucleoside triphosphate hydrolases"/>
    <property type="match status" value="1"/>
</dbReference>
<sequence length="519" mass="57345">MSHIISQNLFIGDFPPITVSQCVEDALSAQLLQHLLDTVTDCIIGVSATFREGCQLSSIAFSTLSRVLVVHVPKSHVPRPKDGAKLLQVSRGRALLQEHILSPNFQKHAFKMDQIATALYSDLSLCIADGVDMLSVTTHDRGSLQALMDAMGDETPLYKGNVKALFFGREGNTASGVALRAWATCRAAMIPDMSRRFSSISRINTSALPKAHLIVLAKIFRDGERLDAMKPTHVKNEVQSKFTVKKRAVNLTCSRFPTRIRPTSNQIIRLKMKGGKTTTSVTGRVHGVVGRNARVVVNNPIKGNKIVSVTTIGKDAPTVAESLREDVIRKALQNTTTLLSQPFFKSVWLPGEPPLWPVPKAPRTKPLIYFPGRALNNSQEKAVETILSTSNKDRLITIQGPPGTGKTTVIAATVLSHDYANSNRTIWIAAQSNVAVKNIAEKLIKEGFDKFKLLVSKDFHFDWHEHLYEELEARLIRSDLFKMSVVEASRLLLDSKVILCTLSMFSNPNIDVFLRIVPV</sequence>
<evidence type="ECO:0000313" key="3">
    <source>
        <dbReference type="Proteomes" id="UP000054538"/>
    </source>
</evidence>
<dbReference type="OrthoDB" id="6513042at2759"/>
<dbReference type="Proteomes" id="UP000054538">
    <property type="component" value="Unassembled WGS sequence"/>
</dbReference>
<gene>
    <name evidence="2" type="ORF">PAXRUDRAFT_454556</name>
</gene>
<dbReference type="PANTHER" id="PTHR43788">
    <property type="entry name" value="DNA2/NAM7 HELICASE FAMILY MEMBER"/>
    <property type="match status" value="1"/>
</dbReference>
<evidence type="ECO:0000313" key="2">
    <source>
        <dbReference type="EMBL" id="KIK94384.1"/>
    </source>
</evidence>
<proteinExistence type="predicted"/>
<dbReference type="AlphaFoldDB" id="A0A0D0E1V7"/>
<dbReference type="HOGENOM" id="CLU_010083_0_1_1"/>
<keyword evidence="3" id="KW-1185">Reference proteome</keyword>